<feature type="region of interest" description="Disordered" evidence="2">
    <location>
        <begin position="401"/>
        <end position="420"/>
    </location>
</feature>
<sequence>MFTFLVTFGWVLIIIGSLIQIFAAVLNLLVVNAVALPTIMNKINDIFQTSIFKQDKILETITGTTWTYAVSALLLLVAVATIALSSYEIFRIKRGNKLSKPYIKILLVVLIIASLVFGKVSALVLAGFAFIGLLFIEAVLFDLDALKNYADERNMIIIYREDKKVEREIEQEGKQLGSATLGHPKVTAKKKKRVLNLDANDYAAAVDKTEQEKKIQQETITEMFTIKDDVKTVEITNLIDDLNKVNKKEDITQSTGKETEKVSFSPNSYDYDKEQPTVLTPESAFKPATAEVVPTEEKETEISFLDTAIDDEPVTNRKHDKIYQEALLINELIEKQINEKNEPNKVVVKNINYYNRLAQKANKLANKFKLNNEVLLPLMEVQEVIGDNSQSTADFLEGLITDESGTQGSEIPTDQPVEENDEEFSNFFDKLLEEEVSPTLNSDNEEGNAKHYTTGFANFDLSETTPVVDKAVENEPELLEDIITFDAKVEEKLVSSPVTSEDTFVASDIVMDKQGATPELLDDIIVSKPVKSSLVTETPKEEVSNFEESYSLDEFDEKINNDTIFSESFDEKVDNSFTTQTNGNDSTSYHKLTELINSSIATQQEQSKVLNNLQENLQELNQKVEVLEAETGQVNAKINEIEINTAAIRATEAQYANGLTSLLEGKNIGINPGRYSLYSKAGYSNTYATQEVSPSAYQTRAKNYLIDDLGNIVINTNGITYEHINLHNIAKYTRKDVAFVENCPLCKK</sequence>
<dbReference type="PATRIC" id="fig|1276227.3.peg.41"/>
<accession>R4U2G8</accession>
<evidence type="ECO:0000256" key="2">
    <source>
        <dbReference type="SAM" id="MobiDB-lite"/>
    </source>
</evidence>
<organism evidence="4 5">
    <name type="scientific">Spiroplasma chrysopicola DF-1</name>
    <dbReference type="NCBI Taxonomy" id="1276227"/>
    <lineage>
        <taxon>Bacteria</taxon>
        <taxon>Bacillati</taxon>
        <taxon>Mycoplasmatota</taxon>
        <taxon>Mollicutes</taxon>
        <taxon>Entomoplasmatales</taxon>
        <taxon>Spiroplasmataceae</taxon>
        <taxon>Spiroplasma</taxon>
    </lineage>
</organism>
<dbReference type="eggNOG" id="COG0670">
    <property type="taxonomic scope" value="Bacteria"/>
</dbReference>
<evidence type="ECO:0000313" key="4">
    <source>
        <dbReference type="EMBL" id="AGM24628.1"/>
    </source>
</evidence>
<dbReference type="HOGENOM" id="CLU_371682_0_0_14"/>
<dbReference type="KEGG" id="scr:SCHRY_v1c00410"/>
<keyword evidence="1" id="KW-0175">Coiled coil</keyword>
<feature type="transmembrane region" description="Helical" evidence="3">
    <location>
        <begin position="66"/>
        <end position="90"/>
    </location>
</feature>
<gene>
    <name evidence="4" type="ORF">SCHRY_v1c00410</name>
</gene>
<dbReference type="STRING" id="1276227.SCHRY_v1c00410"/>
<proteinExistence type="predicted"/>
<feature type="transmembrane region" description="Helical" evidence="3">
    <location>
        <begin position="7"/>
        <end position="30"/>
    </location>
</feature>
<dbReference type="RefSeq" id="WP_016338455.1">
    <property type="nucleotide sequence ID" value="NC_021280.1"/>
</dbReference>
<evidence type="ECO:0000313" key="5">
    <source>
        <dbReference type="Proteomes" id="UP000013964"/>
    </source>
</evidence>
<reference evidence="4 5" key="1">
    <citation type="journal article" date="2013" name="Genome Biol. Evol.">
        <title>Complete genomes of two dipteran-associated spiroplasmas provided insights into the origin, dynamics, and impacts of viral invasion in spiroplasma.</title>
        <authorList>
            <person name="Ku C."/>
            <person name="Lo W.S."/>
            <person name="Chen L.L."/>
            <person name="Kuo C.H."/>
        </authorList>
    </citation>
    <scope>NUCLEOTIDE SEQUENCE [LARGE SCALE GENOMIC DNA]</scope>
    <source>
        <strain evidence="4 5">DF-1</strain>
    </source>
</reference>
<keyword evidence="3" id="KW-1133">Transmembrane helix</keyword>
<dbReference type="EMBL" id="CP005077">
    <property type="protein sequence ID" value="AGM24628.1"/>
    <property type="molecule type" value="Genomic_DNA"/>
</dbReference>
<feature type="region of interest" description="Disordered" evidence="2">
    <location>
        <begin position="253"/>
        <end position="273"/>
    </location>
</feature>
<protein>
    <recommendedName>
        <fullName evidence="6">Transmembrane protein</fullName>
    </recommendedName>
</protein>
<dbReference type="AlphaFoldDB" id="R4U2G8"/>
<evidence type="ECO:0000256" key="1">
    <source>
        <dbReference type="SAM" id="Coils"/>
    </source>
</evidence>
<name>R4U2G8_9MOLU</name>
<keyword evidence="3" id="KW-0812">Transmembrane</keyword>
<feature type="compositionally biased region" description="Polar residues" evidence="2">
    <location>
        <begin position="403"/>
        <end position="412"/>
    </location>
</feature>
<evidence type="ECO:0008006" key="6">
    <source>
        <dbReference type="Google" id="ProtNLM"/>
    </source>
</evidence>
<keyword evidence="5" id="KW-1185">Reference proteome</keyword>
<keyword evidence="3" id="KW-0472">Membrane</keyword>
<dbReference type="OrthoDB" id="387189at2"/>
<evidence type="ECO:0000256" key="3">
    <source>
        <dbReference type="SAM" id="Phobius"/>
    </source>
</evidence>
<feature type="coiled-coil region" evidence="1">
    <location>
        <begin position="603"/>
        <end position="644"/>
    </location>
</feature>
<feature type="transmembrane region" description="Helical" evidence="3">
    <location>
        <begin position="124"/>
        <end position="143"/>
    </location>
</feature>
<dbReference type="Proteomes" id="UP000013964">
    <property type="component" value="Chromosome"/>
</dbReference>